<feature type="transmembrane region" description="Helical" evidence="1">
    <location>
        <begin position="12"/>
        <end position="31"/>
    </location>
</feature>
<feature type="transmembrane region" description="Helical" evidence="1">
    <location>
        <begin position="37"/>
        <end position="60"/>
    </location>
</feature>
<feature type="transmembrane region" description="Helical" evidence="1">
    <location>
        <begin position="150"/>
        <end position="168"/>
    </location>
</feature>
<evidence type="ECO:0000256" key="1">
    <source>
        <dbReference type="SAM" id="Phobius"/>
    </source>
</evidence>
<dbReference type="STRING" id="579405.Dd703_2471"/>
<dbReference type="InterPro" id="IPR003675">
    <property type="entry name" value="Rce1/LyrA-like_dom"/>
</dbReference>
<dbReference type="KEGG" id="dda:Dd703_2471"/>
<protein>
    <submittedName>
        <fullName evidence="3">Abortive infection protein</fullName>
    </submittedName>
</protein>
<accession>C6C951</accession>
<dbReference type="Proteomes" id="UP000002734">
    <property type="component" value="Chromosome"/>
</dbReference>
<evidence type="ECO:0000259" key="2">
    <source>
        <dbReference type="Pfam" id="PF02517"/>
    </source>
</evidence>
<keyword evidence="1" id="KW-1133">Transmembrane helix</keyword>
<sequence length="217" mass="24324">MNPPSDKVIHSLVCLAVFLAWFALSLLFTVLPGYRALYRAGLATPLLYLAIWLPFVLIAWRQYQKHYGLMPLGKLHPGKSLLPMLALLLLALIHGLFGKPERWMMSLPQMPSLSLYLLIPTMCLLAPVIEEVIFRGFLLNARLGWGKHATQITVILTSLIFSLSHAQYLSPTTFVWLFVFSVILCQLRLHTNSLLAPIVLHALNNMLSITAVLAVGR</sequence>
<feature type="transmembrane region" description="Helical" evidence="1">
    <location>
        <begin position="198"/>
        <end position="216"/>
    </location>
</feature>
<name>C6C951_MUSP7</name>
<evidence type="ECO:0000313" key="4">
    <source>
        <dbReference type="Proteomes" id="UP000002734"/>
    </source>
</evidence>
<reference evidence="3" key="1">
    <citation type="submission" date="2009-06" db="EMBL/GenBank/DDBJ databases">
        <title>Complete sequence of Dickeya dadantii Ech703.</title>
        <authorList>
            <consortium name="US DOE Joint Genome Institute"/>
            <person name="Lucas S."/>
            <person name="Copeland A."/>
            <person name="Lapidus A."/>
            <person name="Glavina del Rio T."/>
            <person name="Dalin E."/>
            <person name="Tice H."/>
            <person name="Bruce D."/>
            <person name="Goodwin L."/>
            <person name="Pitluck S."/>
            <person name="Chertkov O."/>
            <person name="Brettin T."/>
            <person name="Detter J.C."/>
            <person name="Han C."/>
            <person name="Larimer F."/>
            <person name="Land M."/>
            <person name="Hauser L."/>
            <person name="Kyrpides N."/>
            <person name="Mikhailova N."/>
            <person name="Balakrishnan V."/>
            <person name="Glasner J."/>
            <person name="Perna N.T."/>
        </authorList>
    </citation>
    <scope>NUCLEOTIDE SEQUENCE [LARGE SCALE GENOMIC DNA]</scope>
    <source>
        <strain evidence="3">Ech703</strain>
    </source>
</reference>
<feature type="domain" description="CAAX prenyl protease 2/Lysostaphin resistance protein A-like" evidence="2">
    <location>
        <begin position="115"/>
        <end position="206"/>
    </location>
</feature>
<dbReference type="RefSeq" id="WP_015854157.1">
    <property type="nucleotide sequence ID" value="NC_012880.1"/>
</dbReference>
<dbReference type="Pfam" id="PF02517">
    <property type="entry name" value="Rce1-like"/>
    <property type="match status" value="1"/>
</dbReference>
<evidence type="ECO:0000313" key="3">
    <source>
        <dbReference type="EMBL" id="ACS86251.1"/>
    </source>
</evidence>
<dbReference type="PANTHER" id="PTHR43592:SF15">
    <property type="entry name" value="CAAX AMINO TERMINAL PROTEASE FAMILY PROTEIN"/>
    <property type="match status" value="1"/>
</dbReference>
<dbReference type="GO" id="GO:0004175">
    <property type="term" value="F:endopeptidase activity"/>
    <property type="evidence" value="ECO:0007669"/>
    <property type="project" value="UniProtKB-ARBA"/>
</dbReference>
<keyword evidence="4" id="KW-1185">Reference proteome</keyword>
<keyword evidence="1" id="KW-0812">Transmembrane</keyword>
<dbReference type="AlphaFoldDB" id="C6C951"/>
<gene>
    <name evidence="3" type="ordered locus">Dd703_2471</name>
</gene>
<dbReference type="PANTHER" id="PTHR43592">
    <property type="entry name" value="CAAX AMINO TERMINAL PROTEASE"/>
    <property type="match status" value="1"/>
</dbReference>
<keyword evidence="1" id="KW-0472">Membrane</keyword>
<dbReference type="GO" id="GO:0080120">
    <property type="term" value="P:CAAX-box protein maturation"/>
    <property type="evidence" value="ECO:0007669"/>
    <property type="project" value="UniProtKB-ARBA"/>
</dbReference>
<dbReference type="HOGENOM" id="CLU_085974_0_0_6"/>
<dbReference type="EMBL" id="CP001654">
    <property type="protein sequence ID" value="ACS86251.1"/>
    <property type="molecule type" value="Genomic_DNA"/>
</dbReference>
<dbReference type="eggNOG" id="COG1266">
    <property type="taxonomic scope" value="Bacteria"/>
</dbReference>
<feature type="transmembrane region" description="Helical" evidence="1">
    <location>
        <begin position="81"/>
        <end position="97"/>
    </location>
</feature>
<organism evidence="3 4">
    <name type="scientific">Musicola paradisiaca (strain Ech703)</name>
    <name type="common">Dickeya paradisiaca</name>
    <name type="synonym">Dickeya dadantii</name>
    <dbReference type="NCBI Taxonomy" id="579405"/>
    <lineage>
        <taxon>Bacteria</taxon>
        <taxon>Pseudomonadati</taxon>
        <taxon>Pseudomonadota</taxon>
        <taxon>Gammaproteobacteria</taxon>
        <taxon>Enterobacterales</taxon>
        <taxon>Pectobacteriaceae</taxon>
        <taxon>Musicola</taxon>
    </lineage>
</organism>
<feature type="transmembrane region" description="Helical" evidence="1">
    <location>
        <begin position="117"/>
        <end position="138"/>
    </location>
</feature>
<proteinExistence type="predicted"/>